<sequence length="290" mass="33636">MEKKENLNSKDENQKSPKENVQQMQSNARKRKQFNNSYSGFTPRRKVRVFSNETEVDAPKCRELSPFETLPTALLIQIVHHLNINDQRCFRSTCTRAHLATALYWQSRYDLNIQLLMQKTFPYINSQKLGSLYAMRKEVGRALQLIPAYTLRSVTFNPICSLHVQNFYDIEIITKKSAEQLFGALKHLDLRGCTLEVKELKYFSRACQKLSSIALTYSYVYLPDEVSKVDGFETSDQSESCPKLDILEFLSVSLPGFRKRRKNGEIPEKHISFIAKLLTLFPFLETFIIN</sequence>
<evidence type="ECO:0000313" key="2">
    <source>
        <dbReference type="EMBL" id="VDM97082.1"/>
    </source>
</evidence>
<feature type="region of interest" description="Disordered" evidence="1">
    <location>
        <begin position="1"/>
        <end position="39"/>
    </location>
</feature>
<keyword evidence="3" id="KW-1185">Reference proteome</keyword>
<protein>
    <submittedName>
        <fullName evidence="4">F-box domain-containing protein</fullName>
    </submittedName>
</protein>
<organism evidence="4">
    <name type="scientific">Thelazia callipaeda</name>
    <name type="common">Oriental eyeworm</name>
    <name type="synonym">Parasitic nematode</name>
    <dbReference type="NCBI Taxonomy" id="103827"/>
    <lineage>
        <taxon>Eukaryota</taxon>
        <taxon>Metazoa</taxon>
        <taxon>Ecdysozoa</taxon>
        <taxon>Nematoda</taxon>
        <taxon>Chromadorea</taxon>
        <taxon>Rhabditida</taxon>
        <taxon>Spirurina</taxon>
        <taxon>Spiruromorpha</taxon>
        <taxon>Thelazioidea</taxon>
        <taxon>Thelaziidae</taxon>
        <taxon>Thelazia</taxon>
    </lineage>
</organism>
<reference evidence="4" key="1">
    <citation type="submission" date="2017-02" db="UniProtKB">
        <authorList>
            <consortium name="WormBaseParasite"/>
        </authorList>
    </citation>
    <scope>IDENTIFICATION</scope>
</reference>
<feature type="compositionally biased region" description="Basic and acidic residues" evidence="1">
    <location>
        <begin position="1"/>
        <end position="18"/>
    </location>
</feature>
<name>A0A0N5CN27_THECL</name>
<dbReference type="EMBL" id="UYYF01000214">
    <property type="protein sequence ID" value="VDM97082.1"/>
    <property type="molecule type" value="Genomic_DNA"/>
</dbReference>
<dbReference type="AlphaFoldDB" id="A0A0N5CN27"/>
<evidence type="ECO:0000313" key="4">
    <source>
        <dbReference type="WBParaSite" id="TCLT_0000157001-mRNA-1"/>
    </source>
</evidence>
<accession>A0A0N5CN27</accession>
<evidence type="ECO:0000313" key="3">
    <source>
        <dbReference type="Proteomes" id="UP000276776"/>
    </source>
</evidence>
<dbReference type="OMA" id="PKFTEME"/>
<evidence type="ECO:0000256" key="1">
    <source>
        <dbReference type="SAM" id="MobiDB-lite"/>
    </source>
</evidence>
<dbReference type="WBParaSite" id="TCLT_0000157001-mRNA-1">
    <property type="protein sequence ID" value="TCLT_0000157001-mRNA-1"/>
    <property type="gene ID" value="TCLT_0000157001"/>
</dbReference>
<dbReference type="Proteomes" id="UP000276776">
    <property type="component" value="Unassembled WGS sequence"/>
</dbReference>
<dbReference type="OrthoDB" id="5854883at2759"/>
<gene>
    <name evidence="2" type="ORF">TCLT_LOCUS1571</name>
</gene>
<proteinExistence type="predicted"/>
<reference evidence="2 3" key="2">
    <citation type="submission" date="2018-11" db="EMBL/GenBank/DDBJ databases">
        <authorList>
            <consortium name="Pathogen Informatics"/>
        </authorList>
    </citation>
    <scope>NUCLEOTIDE SEQUENCE [LARGE SCALE GENOMIC DNA]</scope>
</reference>